<dbReference type="PROSITE" id="PS51123">
    <property type="entry name" value="OMPA_2"/>
    <property type="match status" value="1"/>
</dbReference>
<gene>
    <name evidence="5" type="primary">yiaD_1</name>
    <name evidence="5" type="ORF">TRM7557_00208</name>
</gene>
<feature type="domain" description="OmpA-like" evidence="4">
    <location>
        <begin position="525"/>
        <end position="646"/>
    </location>
</feature>
<dbReference type="InterPro" id="IPR006665">
    <property type="entry name" value="OmpA-like"/>
</dbReference>
<feature type="compositionally biased region" description="Low complexity" evidence="2">
    <location>
        <begin position="216"/>
        <end position="230"/>
    </location>
</feature>
<dbReference type="InterPro" id="IPR050330">
    <property type="entry name" value="Bact_OuterMem_StrucFunc"/>
</dbReference>
<dbReference type="OrthoDB" id="345640at2"/>
<dbReference type="Gene3D" id="3.30.1330.60">
    <property type="entry name" value="OmpA-like domain"/>
    <property type="match status" value="1"/>
</dbReference>
<feature type="compositionally biased region" description="Pro residues" evidence="2">
    <location>
        <begin position="155"/>
        <end position="195"/>
    </location>
</feature>
<dbReference type="PRINTS" id="PR01217">
    <property type="entry name" value="PRICHEXTENSN"/>
</dbReference>
<dbReference type="NCBIfam" id="TIGR03349">
    <property type="entry name" value="IV_VI_DotU"/>
    <property type="match status" value="1"/>
</dbReference>
<dbReference type="PANTHER" id="PTHR30329">
    <property type="entry name" value="STATOR ELEMENT OF FLAGELLAR MOTOR COMPLEX"/>
    <property type="match status" value="1"/>
</dbReference>
<keyword evidence="5" id="KW-0449">Lipoprotein</keyword>
<dbReference type="GO" id="GO:0016020">
    <property type="term" value="C:membrane"/>
    <property type="evidence" value="ECO:0007669"/>
    <property type="project" value="UniProtKB-UniRule"/>
</dbReference>
<dbReference type="CDD" id="cd07185">
    <property type="entry name" value="OmpA_C-like"/>
    <property type="match status" value="1"/>
</dbReference>
<evidence type="ECO:0000256" key="1">
    <source>
        <dbReference type="PROSITE-ProRule" id="PRU00473"/>
    </source>
</evidence>
<dbReference type="STRING" id="928856.SAMN04488049_1295"/>
<dbReference type="PANTHER" id="PTHR30329:SF19">
    <property type="entry name" value="OUTER MEMBRANE PROTEIN, OMPA FAMILY"/>
    <property type="match status" value="1"/>
</dbReference>
<feature type="compositionally biased region" description="Low complexity" evidence="2">
    <location>
        <begin position="105"/>
        <end position="118"/>
    </location>
</feature>
<dbReference type="InterPro" id="IPR017732">
    <property type="entry name" value="T4/T6SS_DotU"/>
</dbReference>
<dbReference type="Gene3D" id="1.25.40.590">
    <property type="entry name" value="Type IV / VI secretion system, DotU"/>
    <property type="match status" value="1"/>
</dbReference>
<dbReference type="Proteomes" id="UP000052022">
    <property type="component" value="Unassembled WGS sequence"/>
</dbReference>
<keyword evidence="3" id="KW-1133">Transmembrane helix</keyword>
<dbReference type="InterPro" id="IPR036737">
    <property type="entry name" value="OmpA-like_sf"/>
</dbReference>
<keyword evidence="1 3" id="KW-0472">Membrane</keyword>
<feature type="transmembrane region" description="Helical" evidence="3">
    <location>
        <begin position="438"/>
        <end position="460"/>
    </location>
</feature>
<feature type="compositionally biased region" description="Pro residues" evidence="2">
    <location>
        <begin position="119"/>
        <end position="135"/>
    </location>
</feature>
<dbReference type="NCBIfam" id="NF038228">
    <property type="entry name" value="IcmH_DotU_IVB"/>
    <property type="match status" value="1"/>
</dbReference>
<dbReference type="AlphaFoldDB" id="A0A0P1GFM4"/>
<evidence type="ECO:0000256" key="2">
    <source>
        <dbReference type="SAM" id="MobiDB-lite"/>
    </source>
</evidence>
<evidence type="ECO:0000259" key="4">
    <source>
        <dbReference type="PROSITE" id="PS51123"/>
    </source>
</evidence>
<organism evidence="5 6">
    <name type="scientific">Tritonibacter multivorans</name>
    <dbReference type="NCBI Taxonomy" id="928856"/>
    <lineage>
        <taxon>Bacteria</taxon>
        <taxon>Pseudomonadati</taxon>
        <taxon>Pseudomonadota</taxon>
        <taxon>Alphaproteobacteria</taxon>
        <taxon>Rhodobacterales</taxon>
        <taxon>Paracoccaceae</taxon>
        <taxon>Tritonibacter</taxon>
    </lineage>
</organism>
<name>A0A0P1GFM4_9RHOB</name>
<reference evidence="5 6" key="1">
    <citation type="submission" date="2015-09" db="EMBL/GenBank/DDBJ databases">
        <authorList>
            <consortium name="Swine Surveillance"/>
        </authorList>
    </citation>
    <scope>NUCLEOTIDE SEQUENCE [LARGE SCALE GENOMIC DNA]</scope>
    <source>
        <strain evidence="5 6">CECT 7557</strain>
    </source>
</reference>
<dbReference type="Pfam" id="PF00691">
    <property type="entry name" value="OmpA"/>
    <property type="match status" value="1"/>
</dbReference>
<proteinExistence type="predicted"/>
<feature type="compositionally biased region" description="Pro residues" evidence="2">
    <location>
        <begin position="75"/>
        <end position="104"/>
    </location>
</feature>
<accession>A0A0P1GFM4</accession>
<evidence type="ECO:0000256" key="3">
    <source>
        <dbReference type="SAM" id="Phobius"/>
    </source>
</evidence>
<sequence>MTSDDDDRTVFGQRLPQPPQAGQSDQSAQPPQGAGGERTIFGMPIPGSTGGKPQSTPAATQAPPPVAPYGQSGYPPQPGGFAPPPPMTPPVAPPSTPSDVPPTAQPVVQPTPQMSPYGHPHPPVPPYSAPPPQAPQAPRATGDQEDTWFGGNLPPQRPTQPAAAPPAPGYAGQPVPPYPPTQPQPGYAPPPPSVPPSWGQGQAAGWSPYNAPQNPQFPDAHAAQQAAVQQPAPEVKIPFADALRGSGLNIGHTSNPILAAATDLLVLLGRLRTGIVEMHAVPLRDHVVREIHEFVRKAQDHGVAPEDIDVARYALAATADDIVQTIPGSDPGYWQQYSMAAELLNDRSAGIGFFARLEQVMGLSHQRKDVLELMLTCLALGFEGKYRTDPNGVVALTRMRNEIYQRFRAVEARPGHDLSVHWTPVLLGGRRNTALIPMWIFGGVAAAMVVALFATLSGILSSDTQVSQDAILALTDPTEEIALETAANYVAAEPYEAVAPPQLDRIRRLLDREITEALVNVETKGDYIAIRVGSQLRFKSGSADLSSDFSELASRLGLVLEEEPGEVVVEGHSDNIPLSGRGRYRSNEELSQARAETVLGLLAGSMTDPGRLSAVGVGPNDPLDTANTPEARARNRRVEILIEREERL</sequence>
<dbReference type="EMBL" id="CYSD01000006">
    <property type="protein sequence ID" value="CUH75071.1"/>
    <property type="molecule type" value="Genomic_DNA"/>
</dbReference>
<evidence type="ECO:0000313" key="5">
    <source>
        <dbReference type="EMBL" id="CUH75071.1"/>
    </source>
</evidence>
<dbReference type="InterPro" id="IPR038522">
    <property type="entry name" value="T4/T6SS_DotU_sf"/>
</dbReference>
<keyword evidence="6" id="KW-1185">Reference proteome</keyword>
<protein>
    <submittedName>
        <fullName evidence="5">Inner membrane lipoprotein YiaD</fullName>
    </submittedName>
</protein>
<dbReference type="SUPFAM" id="SSF103088">
    <property type="entry name" value="OmpA-like"/>
    <property type="match status" value="1"/>
</dbReference>
<keyword evidence="3" id="KW-0812">Transmembrane</keyword>
<evidence type="ECO:0000313" key="6">
    <source>
        <dbReference type="Proteomes" id="UP000052022"/>
    </source>
</evidence>
<dbReference type="Pfam" id="PF09850">
    <property type="entry name" value="DotU"/>
    <property type="match status" value="1"/>
</dbReference>
<feature type="region of interest" description="Disordered" evidence="2">
    <location>
        <begin position="1"/>
        <end position="230"/>
    </location>
</feature>
<feature type="compositionally biased region" description="Polar residues" evidence="2">
    <location>
        <begin position="20"/>
        <end position="30"/>
    </location>
</feature>